<gene>
    <name evidence="4" type="ORF">TPE_0016</name>
</gene>
<dbReference type="Proteomes" id="UP000015620">
    <property type="component" value="Chromosome"/>
</dbReference>
<proteinExistence type="predicted"/>
<evidence type="ECO:0000256" key="2">
    <source>
        <dbReference type="SAM" id="SignalP"/>
    </source>
</evidence>
<feature type="chain" id="PRO_5004545745" description="DUF4139 domain-containing protein" evidence="2">
    <location>
        <begin position="24"/>
        <end position="672"/>
    </location>
</feature>
<dbReference type="EMBL" id="CP004120">
    <property type="protein sequence ID" value="AGT42519.1"/>
    <property type="molecule type" value="Genomic_DNA"/>
</dbReference>
<evidence type="ECO:0000313" key="5">
    <source>
        <dbReference type="Proteomes" id="UP000015620"/>
    </source>
</evidence>
<dbReference type="PATRIC" id="fig|1291379.3.peg.15"/>
<evidence type="ECO:0000259" key="3">
    <source>
        <dbReference type="Pfam" id="PF13598"/>
    </source>
</evidence>
<dbReference type="Pfam" id="PF13598">
    <property type="entry name" value="DUF4139"/>
    <property type="match status" value="1"/>
</dbReference>
<sequence length="672" mass="75540">MEEVMKKIFFALAASACTLTAAAQNSGFFGEEDIPLKKVTLYSSGVAHYLHEGAVTGEGKLNLSFSPSQINDVLKSLVFMDPAAKELNINYESENTLQKALESLKVNLFSSASIYDILKAQKGAEIEILTPNKITGKILSVDTKNAASEGDFFISLASEKGIRLVSFNDIQSFKFTDEKLNADLNTALNLILNASAKNRKVITVNVRGTGKRTVRLSYIMEAPIWKPSYRIDMGTDSAAFQAWAIVDNSTDLDWKDIKLTLTTGRPVGFKQNLYKPYYTYRPEIPLAIAQTAEAETFSSSMKDMKAPKSSARRLSEEMDMALEQSNASLYDEEYKESYGDSAEYFENRIETDSSVGEMFAFTPAKPITLDRQKSTMIPLSLSSMPAEKFSVFSNIPGTVAVNPKLCISFENTSGLKLPPGPITVFDNGKYVGDALLEFLPEGEKRIIAFGDDIEVEAFKIQKPVYNIEAVKIVEGVLTVLNKTILDSAYTVKNAGKQKKTLVIEHPIRYDFKLLTEENLMEKTANKYRFKVYAEGRNKIQFTVKEEKIEESVYTVYNMSDSEYISIASNADMPEKLRKVFEEIIKEKQKITFAKSEYNNLQNEFKQLSEEQDRVRKNLGAVGSESRQGQEFLDKLLKLENDLDGLKVKIKEADKKLKTEENNFKEYLKKINL</sequence>
<evidence type="ECO:0000256" key="1">
    <source>
        <dbReference type="SAM" id="Coils"/>
    </source>
</evidence>
<protein>
    <recommendedName>
        <fullName evidence="3">DUF4139 domain-containing protein</fullName>
    </recommendedName>
</protein>
<feature type="domain" description="DUF4139" evidence="3">
    <location>
        <begin position="214"/>
        <end position="457"/>
    </location>
</feature>
<keyword evidence="1" id="KW-0175">Coiled coil</keyword>
<evidence type="ECO:0000313" key="4">
    <source>
        <dbReference type="EMBL" id="AGT42519.1"/>
    </source>
</evidence>
<reference evidence="4 5" key="1">
    <citation type="journal article" date="2013" name="PLoS ONE">
        <title>Genome-Wide Relatedness of Treponema pedis, from Gingiva and Necrotic Skin Lesions of Pigs, with the Human Oral Pathogen Treponema denticola.</title>
        <authorList>
            <person name="Svartstrom O."/>
            <person name="Mushtaq M."/>
            <person name="Pringle M."/>
            <person name="Segerman B."/>
        </authorList>
    </citation>
    <scope>NUCLEOTIDE SEQUENCE [LARGE SCALE GENOMIC DNA]</scope>
    <source>
        <strain evidence="4">T A4</strain>
    </source>
</reference>
<dbReference type="PANTHER" id="PTHR38075">
    <property type="entry name" value="DUF4139 DOMAIN-CONTAINING PROTEIN"/>
    <property type="match status" value="1"/>
</dbReference>
<name>S6A7Q9_9SPIR</name>
<feature type="signal peptide" evidence="2">
    <location>
        <begin position="1"/>
        <end position="23"/>
    </location>
</feature>
<dbReference type="KEGG" id="tped:TPE_0016"/>
<keyword evidence="2" id="KW-0732">Signal</keyword>
<dbReference type="AlphaFoldDB" id="S6A7Q9"/>
<accession>S6A7Q9</accession>
<dbReference type="HOGENOM" id="CLU_025153_0_0_12"/>
<dbReference type="InterPro" id="IPR037291">
    <property type="entry name" value="DUF4139"/>
</dbReference>
<dbReference type="STRING" id="1291379.TPE_0016"/>
<feature type="coiled-coil region" evidence="1">
    <location>
        <begin position="583"/>
        <end position="669"/>
    </location>
</feature>
<dbReference type="PANTHER" id="PTHR38075:SF1">
    <property type="entry name" value="DUF4139 DOMAIN-CONTAINING PROTEIN"/>
    <property type="match status" value="1"/>
</dbReference>
<organism evidence="4 5">
    <name type="scientific">Treponema pedis str. T A4</name>
    <dbReference type="NCBI Taxonomy" id="1291379"/>
    <lineage>
        <taxon>Bacteria</taxon>
        <taxon>Pseudomonadati</taxon>
        <taxon>Spirochaetota</taxon>
        <taxon>Spirochaetia</taxon>
        <taxon>Spirochaetales</taxon>
        <taxon>Treponemataceae</taxon>
        <taxon>Treponema</taxon>
    </lineage>
</organism>
<keyword evidence="5" id="KW-1185">Reference proteome</keyword>